<evidence type="ECO:0000256" key="7">
    <source>
        <dbReference type="SAM" id="Coils"/>
    </source>
</evidence>
<dbReference type="PIRSF" id="PIRSF006698">
    <property type="entry name" value="Septin"/>
    <property type="match status" value="1"/>
</dbReference>
<evidence type="ECO:0000259" key="9">
    <source>
        <dbReference type="PROSITE" id="PS51719"/>
    </source>
</evidence>
<dbReference type="SUPFAM" id="SSF52540">
    <property type="entry name" value="P-loop containing nucleoside triphosphate hydrolases"/>
    <property type="match status" value="1"/>
</dbReference>
<dbReference type="AlphaFoldDB" id="A0A9W7ZSB7"/>
<feature type="compositionally biased region" description="Polar residues" evidence="8">
    <location>
        <begin position="32"/>
        <end position="43"/>
    </location>
</feature>
<feature type="coiled-coil region" evidence="7">
    <location>
        <begin position="371"/>
        <end position="437"/>
    </location>
</feature>
<reference evidence="10" key="1">
    <citation type="submission" date="2022-07" db="EMBL/GenBank/DDBJ databases">
        <title>Phylogenomic reconstructions and comparative analyses of Kickxellomycotina fungi.</title>
        <authorList>
            <person name="Reynolds N.K."/>
            <person name="Stajich J.E."/>
            <person name="Barry K."/>
            <person name="Grigoriev I.V."/>
            <person name="Crous P."/>
            <person name="Smith M.E."/>
        </authorList>
    </citation>
    <scope>NUCLEOTIDE SEQUENCE</scope>
    <source>
        <strain evidence="10">NBRC 100468</strain>
    </source>
</reference>
<sequence>MSKESNSASAAGAASLANNNNSGGPGGYSLKDANSNNSINGSPNAGANSTSGGDGSSASGFNEGIGIANLPNQLHKIVTKKGTNFSVMVVGESGIGKTTFINTLFTTELIEPLDDSTRRRKQLDRTVDINIHKAELEEKVFNVKLNVIDTPGFGDYVDNNDCWHPVIDFIENQYEQYLRQEQQPIRKDIVDMRVHACLYFIRPNGHTLKPLDVRAMKAIGARCNLIPVIAKSDTLTPMDLKQFKKRVMDVINAQNIRIYTPPIESEDDPTSIKNREIITAMPFAIIGSTQEVPTPDGRRVKGRIYPWGVAEVESDQHCDFKKLRSLLIRTHMLDLVTTTEEVHYDKYRSTQMKTRKFGEPKTKKGDNKKFKDEEEQLRRRFTEKVKEEENRFRQWEQKLIAERDRLNKDLEMEHNVVKQLENEIEQLQRGSPSAARANR</sequence>
<dbReference type="GO" id="GO:0032161">
    <property type="term" value="C:cleavage apparatus septin structure"/>
    <property type="evidence" value="ECO:0007669"/>
    <property type="project" value="UniProtKB-ARBA"/>
</dbReference>
<keyword evidence="5" id="KW-0131">Cell cycle</keyword>
<dbReference type="Proteomes" id="UP001150538">
    <property type="component" value="Unassembled WGS sequence"/>
</dbReference>
<feature type="region of interest" description="Disordered" evidence="8">
    <location>
        <begin position="1"/>
        <end position="57"/>
    </location>
</feature>
<evidence type="ECO:0000256" key="5">
    <source>
        <dbReference type="ARBA" id="ARBA00023306"/>
    </source>
</evidence>
<keyword evidence="1" id="KW-0132">Cell division</keyword>
<organism evidence="10 11">
    <name type="scientific">Mycoemilia scoparia</name>
    <dbReference type="NCBI Taxonomy" id="417184"/>
    <lineage>
        <taxon>Eukaryota</taxon>
        <taxon>Fungi</taxon>
        <taxon>Fungi incertae sedis</taxon>
        <taxon>Zoopagomycota</taxon>
        <taxon>Kickxellomycotina</taxon>
        <taxon>Kickxellomycetes</taxon>
        <taxon>Kickxellales</taxon>
        <taxon>Kickxellaceae</taxon>
        <taxon>Mycoemilia</taxon>
    </lineage>
</organism>
<keyword evidence="11" id="KW-1185">Reference proteome</keyword>
<keyword evidence="2 6" id="KW-0547">Nucleotide-binding</keyword>
<feature type="domain" description="Septin-type G" evidence="9">
    <location>
        <begin position="81"/>
        <end position="354"/>
    </location>
</feature>
<dbReference type="PROSITE" id="PS51719">
    <property type="entry name" value="G_SEPTIN"/>
    <property type="match status" value="1"/>
</dbReference>
<evidence type="ECO:0000256" key="3">
    <source>
        <dbReference type="ARBA" id="ARBA00023054"/>
    </source>
</evidence>
<dbReference type="Gene3D" id="3.40.50.300">
    <property type="entry name" value="P-loop containing nucleotide triphosphate hydrolases"/>
    <property type="match status" value="1"/>
</dbReference>
<dbReference type="PANTHER" id="PTHR18884">
    <property type="entry name" value="SEPTIN"/>
    <property type="match status" value="1"/>
</dbReference>
<evidence type="ECO:0000313" key="10">
    <source>
        <dbReference type="EMBL" id="KAJ1915600.1"/>
    </source>
</evidence>
<evidence type="ECO:0000256" key="6">
    <source>
        <dbReference type="RuleBase" id="RU004560"/>
    </source>
</evidence>
<dbReference type="OrthoDB" id="416553at2759"/>
<keyword evidence="3 7" id="KW-0175">Coiled coil</keyword>
<evidence type="ECO:0000313" key="11">
    <source>
        <dbReference type="Proteomes" id="UP001150538"/>
    </source>
</evidence>
<proteinExistence type="inferred from homology"/>
<evidence type="ECO:0000256" key="4">
    <source>
        <dbReference type="ARBA" id="ARBA00023134"/>
    </source>
</evidence>
<comment type="similarity">
    <text evidence="6">Belongs to the TRAFAC class TrmE-Era-EngA-EngB-Septin-like GTPase superfamily. Septin GTPase family.</text>
</comment>
<name>A0A9W7ZSB7_9FUNG</name>
<dbReference type="InterPro" id="IPR030379">
    <property type="entry name" value="G_SEPTIN_dom"/>
</dbReference>
<protein>
    <submittedName>
        <fullName evidence="10">Septin spn4</fullName>
    </submittedName>
</protein>
<feature type="compositionally biased region" description="Low complexity" evidence="8">
    <location>
        <begin position="44"/>
        <end position="57"/>
    </location>
</feature>
<evidence type="ECO:0000256" key="2">
    <source>
        <dbReference type="ARBA" id="ARBA00022741"/>
    </source>
</evidence>
<dbReference type="InterPro" id="IPR027417">
    <property type="entry name" value="P-loop_NTPase"/>
</dbReference>
<dbReference type="EMBL" id="JANBPU010000139">
    <property type="protein sequence ID" value="KAJ1915600.1"/>
    <property type="molecule type" value="Genomic_DNA"/>
</dbReference>
<keyword evidence="4 6" id="KW-0342">GTP-binding</keyword>
<comment type="caution">
    <text evidence="10">The sequence shown here is derived from an EMBL/GenBank/DDBJ whole genome shotgun (WGS) entry which is preliminary data.</text>
</comment>
<evidence type="ECO:0000256" key="1">
    <source>
        <dbReference type="ARBA" id="ARBA00022618"/>
    </source>
</evidence>
<dbReference type="GO" id="GO:0005525">
    <property type="term" value="F:GTP binding"/>
    <property type="evidence" value="ECO:0007669"/>
    <property type="project" value="UniProtKB-KW"/>
</dbReference>
<gene>
    <name evidence="10" type="primary">spn4_2</name>
    <name evidence="10" type="ORF">H4219_004238</name>
</gene>
<accession>A0A9W7ZSB7</accession>
<dbReference type="Pfam" id="PF00735">
    <property type="entry name" value="Septin"/>
    <property type="match status" value="1"/>
</dbReference>
<evidence type="ECO:0000256" key="8">
    <source>
        <dbReference type="SAM" id="MobiDB-lite"/>
    </source>
</evidence>
<dbReference type="CDD" id="cd01850">
    <property type="entry name" value="CDC_Septin"/>
    <property type="match status" value="1"/>
</dbReference>
<dbReference type="FunFam" id="3.40.50.300:FF:000162">
    <property type="entry name" value="septin-7 isoform X1"/>
    <property type="match status" value="1"/>
</dbReference>
<feature type="compositionally biased region" description="Low complexity" evidence="8">
    <location>
        <begin position="1"/>
        <end position="22"/>
    </location>
</feature>
<dbReference type="GO" id="GO:0000281">
    <property type="term" value="P:mitotic cytokinesis"/>
    <property type="evidence" value="ECO:0007669"/>
    <property type="project" value="UniProtKB-ARBA"/>
</dbReference>
<dbReference type="GO" id="GO:0031105">
    <property type="term" value="C:septin complex"/>
    <property type="evidence" value="ECO:0007669"/>
    <property type="project" value="UniProtKB-ARBA"/>
</dbReference>
<dbReference type="InterPro" id="IPR016491">
    <property type="entry name" value="Septin"/>
</dbReference>